<comment type="caution">
    <text evidence="2">The sequence shown here is derived from an EMBL/GenBank/DDBJ whole genome shotgun (WGS) entry which is preliminary data.</text>
</comment>
<dbReference type="SMART" id="SM00849">
    <property type="entry name" value="Lactamase_B"/>
    <property type="match status" value="1"/>
</dbReference>
<accession>A0A971M3E3</accession>
<reference evidence="2" key="2">
    <citation type="submission" date="2020-01" db="EMBL/GenBank/DDBJ databases">
        <authorList>
            <person name="Campanaro S."/>
        </authorList>
    </citation>
    <scope>NUCLEOTIDE SEQUENCE</scope>
    <source>
        <strain evidence="2">AS06rmzACSIP_7</strain>
    </source>
</reference>
<dbReference type="SUPFAM" id="SSF56281">
    <property type="entry name" value="Metallo-hydrolase/oxidoreductase"/>
    <property type="match status" value="1"/>
</dbReference>
<dbReference type="PANTHER" id="PTHR46018:SF2">
    <property type="entry name" value="ZINC PHOSPHODIESTERASE ELAC PROTEIN 1"/>
    <property type="match status" value="1"/>
</dbReference>
<dbReference type="PANTHER" id="PTHR46018">
    <property type="entry name" value="ZINC PHOSPHODIESTERASE ELAC PROTEIN 1"/>
    <property type="match status" value="1"/>
</dbReference>
<organism evidence="2 3">
    <name type="scientific">Syntrophorhabdus aromaticivorans</name>
    <dbReference type="NCBI Taxonomy" id="328301"/>
    <lineage>
        <taxon>Bacteria</taxon>
        <taxon>Pseudomonadati</taxon>
        <taxon>Thermodesulfobacteriota</taxon>
        <taxon>Syntrophorhabdia</taxon>
        <taxon>Syntrophorhabdales</taxon>
        <taxon>Syntrophorhabdaceae</taxon>
        <taxon>Syntrophorhabdus</taxon>
    </lineage>
</organism>
<dbReference type="AlphaFoldDB" id="A0A971M3E3"/>
<sequence length="249" mass="27415">MKPYSGIRDMRLKVLGTGTSVPSLQRGSSSYLLAAEGRKVLIDAGPSVVRRLLETGFTTRDVDMIILTHFHVDHTADLSTFLFASNYDVEPRTKGLAIVGGAGTDRFYKGLCAVYPWIFPKSYELSLVEMSEGTEEVGGLTVTTTPVSHNSESIGVRIGDRKSITFSGDTDYSINLVKLASQTDLLVTECSFPEKKVKGHLNLATLQRIVEEAHPKRVLVSHLYPEWEGFRGVLHAPYLLAEDGLELEV</sequence>
<dbReference type="Gene3D" id="3.60.15.10">
    <property type="entry name" value="Ribonuclease Z/Hydroxyacylglutathione hydrolase-like"/>
    <property type="match status" value="1"/>
</dbReference>
<dbReference type="InterPro" id="IPR036866">
    <property type="entry name" value="RibonucZ/Hydroxyglut_hydro"/>
</dbReference>
<dbReference type="CDD" id="cd16272">
    <property type="entry name" value="RNaseZ_MBL-fold"/>
    <property type="match status" value="1"/>
</dbReference>
<dbReference type="Proteomes" id="UP000777265">
    <property type="component" value="Unassembled WGS sequence"/>
</dbReference>
<dbReference type="Pfam" id="PF12706">
    <property type="entry name" value="Lactamase_B_2"/>
    <property type="match status" value="1"/>
</dbReference>
<evidence type="ECO:0000313" key="3">
    <source>
        <dbReference type="Proteomes" id="UP000777265"/>
    </source>
</evidence>
<name>A0A971M3E3_9BACT</name>
<evidence type="ECO:0000259" key="1">
    <source>
        <dbReference type="SMART" id="SM00849"/>
    </source>
</evidence>
<proteinExistence type="predicted"/>
<reference evidence="2" key="1">
    <citation type="journal article" date="2020" name="Biotechnol. Biofuels">
        <title>New insights from the biogas microbiome by comprehensive genome-resolved metagenomics of nearly 1600 species originating from multiple anaerobic digesters.</title>
        <authorList>
            <person name="Campanaro S."/>
            <person name="Treu L."/>
            <person name="Rodriguez-R L.M."/>
            <person name="Kovalovszki A."/>
            <person name="Ziels R.M."/>
            <person name="Maus I."/>
            <person name="Zhu X."/>
            <person name="Kougias P.G."/>
            <person name="Basile A."/>
            <person name="Luo G."/>
            <person name="Schluter A."/>
            <person name="Konstantinidis K.T."/>
            <person name="Angelidaki I."/>
        </authorList>
    </citation>
    <scope>NUCLEOTIDE SEQUENCE</scope>
    <source>
        <strain evidence="2">AS06rmzACSIP_7</strain>
    </source>
</reference>
<feature type="domain" description="Metallo-beta-lactamase" evidence="1">
    <location>
        <begin position="27"/>
        <end position="222"/>
    </location>
</feature>
<dbReference type="InterPro" id="IPR001279">
    <property type="entry name" value="Metallo-B-lactamas"/>
</dbReference>
<protein>
    <submittedName>
        <fullName evidence="2">Ribonuclease Z</fullName>
    </submittedName>
</protein>
<dbReference type="GO" id="GO:0042781">
    <property type="term" value="F:3'-tRNA processing endoribonuclease activity"/>
    <property type="evidence" value="ECO:0007669"/>
    <property type="project" value="TreeGrafter"/>
</dbReference>
<gene>
    <name evidence="2" type="ORF">GXY80_06610</name>
</gene>
<dbReference type="EMBL" id="JAAYEE010000108">
    <property type="protein sequence ID" value="NLW35140.1"/>
    <property type="molecule type" value="Genomic_DNA"/>
</dbReference>
<evidence type="ECO:0000313" key="2">
    <source>
        <dbReference type="EMBL" id="NLW35140.1"/>
    </source>
</evidence>